<dbReference type="EMBL" id="JAWDJW010002433">
    <property type="protein sequence ID" value="KAK3077855.1"/>
    <property type="molecule type" value="Genomic_DNA"/>
</dbReference>
<organism evidence="1 2">
    <name type="scientific">Coniosporium uncinatum</name>
    <dbReference type="NCBI Taxonomy" id="93489"/>
    <lineage>
        <taxon>Eukaryota</taxon>
        <taxon>Fungi</taxon>
        <taxon>Dikarya</taxon>
        <taxon>Ascomycota</taxon>
        <taxon>Pezizomycotina</taxon>
        <taxon>Dothideomycetes</taxon>
        <taxon>Dothideomycetes incertae sedis</taxon>
        <taxon>Coniosporium</taxon>
    </lineage>
</organism>
<gene>
    <name evidence="1" type="ORF">LTS18_009078</name>
</gene>
<dbReference type="Proteomes" id="UP001186974">
    <property type="component" value="Unassembled WGS sequence"/>
</dbReference>
<keyword evidence="2" id="KW-1185">Reference proteome</keyword>
<evidence type="ECO:0000313" key="2">
    <source>
        <dbReference type="Proteomes" id="UP001186974"/>
    </source>
</evidence>
<sequence length="308" mass="34742">MDTSLTPLALFSPSKAAQQRAQAQDWHHVDTWLSSKYQGRSVPAFERNEETLKALQSLAAANERADEEREVLWAVEKAALRDLADSATKHADETTIVAALTTNLPTEGMQHLDILAVSTIALDAPDSHPTTLAHSLVSHTMSAHTLSNHLAYLTTLQSHLQSRLQELRLLLNEVRSDAFKPPRDLPRQTADWTRNTKILKAKIGEYTDRLASLSGSDVYSSPSKSPRKRAGTIEDRAPEGVDWEDIVRMEQSVLSLRKELEELETRVERFHDLPPDKEDARKEVERKMRELERLKGQRDDLFEGLIDG</sequence>
<evidence type="ECO:0000313" key="1">
    <source>
        <dbReference type="EMBL" id="KAK3077855.1"/>
    </source>
</evidence>
<accession>A0ACC3DMX2</accession>
<proteinExistence type="predicted"/>
<name>A0ACC3DMX2_9PEZI</name>
<reference evidence="1" key="1">
    <citation type="submission" date="2024-09" db="EMBL/GenBank/DDBJ databases">
        <title>Black Yeasts Isolated from many extreme environments.</title>
        <authorList>
            <person name="Coleine C."/>
            <person name="Stajich J.E."/>
            <person name="Selbmann L."/>
        </authorList>
    </citation>
    <scope>NUCLEOTIDE SEQUENCE</scope>
    <source>
        <strain evidence="1">CCFEE 5737</strain>
    </source>
</reference>
<comment type="caution">
    <text evidence="1">The sequence shown here is derived from an EMBL/GenBank/DDBJ whole genome shotgun (WGS) entry which is preliminary data.</text>
</comment>
<protein>
    <submittedName>
        <fullName evidence="1">Uncharacterized protein</fullName>
    </submittedName>
</protein>